<feature type="region of interest" description="Disordered" evidence="1">
    <location>
        <begin position="29"/>
        <end position="53"/>
    </location>
</feature>
<evidence type="ECO:0000313" key="3">
    <source>
        <dbReference type="Proteomes" id="UP001219525"/>
    </source>
</evidence>
<evidence type="ECO:0000256" key="1">
    <source>
        <dbReference type="SAM" id="MobiDB-lite"/>
    </source>
</evidence>
<evidence type="ECO:0000313" key="2">
    <source>
        <dbReference type="EMBL" id="KAJ7227479.1"/>
    </source>
</evidence>
<name>A0AAD6YRZ7_9AGAR</name>
<gene>
    <name evidence="2" type="ORF">GGX14DRAFT_630132</name>
</gene>
<evidence type="ECO:0008006" key="4">
    <source>
        <dbReference type="Google" id="ProtNLM"/>
    </source>
</evidence>
<sequence>MDLNGNWATDDFYRRALELLTRVPVTKTKTATKDANAKTRTKKTGADGEEKKKRAPSAYNIFVKVAALWREAPENPKRGEIVAERPAKKKKEPKAKASKPKAKLSRSADSAPRSVHPVLHGLDRVGEGGGLVRVGGGGKALPGVLARTQQLSVFWKSRWPN</sequence>
<dbReference type="Proteomes" id="UP001219525">
    <property type="component" value="Unassembled WGS sequence"/>
</dbReference>
<reference evidence="2" key="1">
    <citation type="submission" date="2023-03" db="EMBL/GenBank/DDBJ databases">
        <title>Massive genome expansion in bonnet fungi (Mycena s.s.) driven by repeated elements and novel gene families across ecological guilds.</title>
        <authorList>
            <consortium name="Lawrence Berkeley National Laboratory"/>
            <person name="Harder C.B."/>
            <person name="Miyauchi S."/>
            <person name="Viragh M."/>
            <person name="Kuo A."/>
            <person name="Thoen E."/>
            <person name="Andreopoulos B."/>
            <person name="Lu D."/>
            <person name="Skrede I."/>
            <person name="Drula E."/>
            <person name="Henrissat B."/>
            <person name="Morin E."/>
            <person name="Kohler A."/>
            <person name="Barry K."/>
            <person name="LaButti K."/>
            <person name="Morin E."/>
            <person name="Salamov A."/>
            <person name="Lipzen A."/>
            <person name="Mereny Z."/>
            <person name="Hegedus B."/>
            <person name="Baldrian P."/>
            <person name="Stursova M."/>
            <person name="Weitz H."/>
            <person name="Taylor A."/>
            <person name="Grigoriev I.V."/>
            <person name="Nagy L.G."/>
            <person name="Martin F."/>
            <person name="Kauserud H."/>
        </authorList>
    </citation>
    <scope>NUCLEOTIDE SEQUENCE</scope>
    <source>
        <strain evidence="2">9144</strain>
    </source>
</reference>
<organism evidence="2 3">
    <name type="scientific">Mycena pura</name>
    <dbReference type="NCBI Taxonomy" id="153505"/>
    <lineage>
        <taxon>Eukaryota</taxon>
        <taxon>Fungi</taxon>
        <taxon>Dikarya</taxon>
        <taxon>Basidiomycota</taxon>
        <taxon>Agaricomycotina</taxon>
        <taxon>Agaricomycetes</taxon>
        <taxon>Agaricomycetidae</taxon>
        <taxon>Agaricales</taxon>
        <taxon>Marasmiineae</taxon>
        <taxon>Mycenaceae</taxon>
        <taxon>Mycena</taxon>
    </lineage>
</organism>
<accession>A0AAD6YRZ7</accession>
<protein>
    <recommendedName>
        <fullName evidence="4">HMG box domain-containing protein</fullName>
    </recommendedName>
</protein>
<feature type="compositionally biased region" description="Basic residues" evidence="1">
    <location>
        <begin position="87"/>
        <end position="104"/>
    </location>
</feature>
<feature type="compositionally biased region" description="Basic and acidic residues" evidence="1">
    <location>
        <begin position="74"/>
        <end position="86"/>
    </location>
</feature>
<comment type="caution">
    <text evidence="2">The sequence shown here is derived from an EMBL/GenBank/DDBJ whole genome shotgun (WGS) entry which is preliminary data.</text>
</comment>
<keyword evidence="3" id="KW-1185">Reference proteome</keyword>
<dbReference type="AlphaFoldDB" id="A0AAD6YRZ7"/>
<proteinExistence type="predicted"/>
<feature type="region of interest" description="Disordered" evidence="1">
    <location>
        <begin position="74"/>
        <end position="127"/>
    </location>
</feature>
<dbReference type="EMBL" id="JARJCW010000003">
    <property type="protein sequence ID" value="KAJ7227479.1"/>
    <property type="molecule type" value="Genomic_DNA"/>
</dbReference>